<protein>
    <submittedName>
        <fullName evidence="10">Facilitated trehalose transporter Tret1</fullName>
    </submittedName>
</protein>
<evidence type="ECO:0000256" key="1">
    <source>
        <dbReference type="ARBA" id="ARBA00004651"/>
    </source>
</evidence>
<feature type="transmembrane region" description="Helical" evidence="8">
    <location>
        <begin position="115"/>
        <end position="133"/>
    </location>
</feature>
<keyword evidence="2" id="KW-1003">Cell membrane</keyword>
<proteinExistence type="inferred from homology"/>
<dbReference type="GO" id="GO:0005886">
    <property type="term" value="C:plasma membrane"/>
    <property type="evidence" value="ECO:0007669"/>
    <property type="project" value="UniProtKB-SubCell"/>
</dbReference>
<feature type="domain" description="Major facilitator superfamily (MFS) profile" evidence="9">
    <location>
        <begin position="41"/>
        <end position="470"/>
    </location>
</feature>
<dbReference type="PANTHER" id="PTHR48021">
    <property type="match status" value="1"/>
</dbReference>
<dbReference type="InterPro" id="IPR005828">
    <property type="entry name" value="MFS_sugar_transport-like"/>
</dbReference>
<evidence type="ECO:0000313" key="10">
    <source>
        <dbReference type="EMBL" id="JAB65195.1"/>
    </source>
</evidence>
<dbReference type="OrthoDB" id="4142200at2759"/>
<keyword evidence="6" id="KW-0325">Glycoprotein</keyword>
<dbReference type="PANTHER" id="PTHR48021:SF46">
    <property type="entry name" value="MAJOR FACILITATOR SUPERFAMILY (MFS) PROFILE DOMAIN-CONTAINING PROTEIN"/>
    <property type="match status" value="1"/>
</dbReference>
<organism evidence="10">
    <name type="scientific">Anoplophora glabripennis</name>
    <name type="common">Asian longhorn beetle</name>
    <name type="synonym">Anoplophora nobilis</name>
    <dbReference type="NCBI Taxonomy" id="217634"/>
    <lineage>
        <taxon>Eukaryota</taxon>
        <taxon>Metazoa</taxon>
        <taxon>Ecdysozoa</taxon>
        <taxon>Arthropoda</taxon>
        <taxon>Hexapoda</taxon>
        <taxon>Insecta</taxon>
        <taxon>Pterygota</taxon>
        <taxon>Neoptera</taxon>
        <taxon>Endopterygota</taxon>
        <taxon>Coleoptera</taxon>
        <taxon>Polyphaga</taxon>
        <taxon>Cucujiformia</taxon>
        <taxon>Chrysomeloidea</taxon>
        <taxon>Cerambycidae</taxon>
        <taxon>Lamiinae</taxon>
        <taxon>Lamiini</taxon>
        <taxon>Anoplophora</taxon>
    </lineage>
</organism>
<dbReference type="GO" id="GO:0022857">
    <property type="term" value="F:transmembrane transporter activity"/>
    <property type="evidence" value="ECO:0007669"/>
    <property type="project" value="InterPro"/>
</dbReference>
<feature type="transmembrane region" description="Helical" evidence="8">
    <location>
        <begin position="171"/>
        <end position="190"/>
    </location>
</feature>
<evidence type="ECO:0000256" key="4">
    <source>
        <dbReference type="ARBA" id="ARBA00022989"/>
    </source>
</evidence>
<evidence type="ECO:0000256" key="8">
    <source>
        <dbReference type="SAM" id="Phobius"/>
    </source>
</evidence>
<dbReference type="InterPro" id="IPR020846">
    <property type="entry name" value="MFS_dom"/>
</dbReference>
<comment type="subcellular location">
    <subcellularLocation>
        <location evidence="1">Cell membrane</location>
        <topology evidence="1">Multi-pass membrane protein</topology>
    </subcellularLocation>
</comment>
<sequence length="494" mass="54427">ANCPPTCHCVVSPRHCLTSLIKKSPKMTVESVGALVKRTLPQIVAVLAGTLAAISDGMQYGWTAPVIPILLGPNSPVEVTPAQTEWLETLLMLGSFSGLSLTIFFVDRIGRKRSLLLSSFVTLLVWLVTALAPRVEYIFAARAFSGAAGNMAFVAAPMYVAEIADQKIRGFLSSIIYLMMLIGVLIIYSVAPFVPFYAHCVIGGALVSIELIVFPFMPESPYYLLYKNKPEEARKSLQWFRPNQNVEKELEDIKAAVQRQVTERGKPQDLIMVPSNRRAILIMAILNWAQHFSSISVLFMNMHVILEAAGSIYMANSIAAILFAVIMLVAASIASICIDKFGRRTLLILSSILTGLCLLVIAIYFTLKNMEYNVAAISWIPIVSVMLYACVFKLGLGMVPIVLTAELFPAKMKAMGMTIADGMYVTSSLLSLLIYQKLKDSYGMEYPFYIFSISCFFAALFTALFIPETKGKTLEEIQFILKGQKAPRKSVDSA</sequence>
<feature type="transmembrane region" description="Helical" evidence="8">
    <location>
        <begin position="415"/>
        <end position="434"/>
    </location>
</feature>
<dbReference type="InterPro" id="IPR036259">
    <property type="entry name" value="MFS_trans_sf"/>
</dbReference>
<evidence type="ECO:0000256" key="6">
    <source>
        <dbReference type="ARBA" id="ARBA00023180"/>
    </source>
</evidence>
<keyword evidence="5 8" id="KW-0472">Membrane</keyword>
<dbReference type="PROSITE" id="PS50850">
    <property type="entry name" value="MFS"/>
    <property type="match status" value="1"/>
</dbReference>
<evidence type="ECO:0000256" key="5">
    <source>
        <dbReference type="ARBA" id="ARBA00023136"/>
    </source>
</evidence>
<dbReference type="FunFam" id="1.20.1250.20:FF:000055">
    <property type="entry name" value="Facilitated trehalose transporter Tret1-2 homolog"/>
    <property type="match status" value="1"/>
</dbReference>
<dbReference type="EMBL" id="GALX01003271">
    <property type="protein sequence ID" value="JAB65195.1"/>
    <property type="molecule type" value="Transcribed_RNA"/>
</dbReference>
<dbReference type="PROSITE" id="PS00216">
    <property type="entry name" value="SUGAR_TRANSPORT_1"/>
    <property type="match status" value="2"/>
</dbReference>
<dbReference type="SUPFAM" id="SSF103473">
    <property type="entry name" value="MFS general substrate transporter"/>
    <property type="match status" value="1"/>
</dbReference>
<gene>
    <name evidence="10" type="primary">TRET1</name>
</gene>
<feature type="transmembrane region" description="Helical" evidence="8">
    <location>
        <begin position="139"/>
        <end position="159"/>
    </location>
</feature>
<evidence type="ECO:0000259" key="9">
    <source>
        <dbReference type="PROSITE" id="PS50850"/>
    </source>
</evidence>
<dbReference type="Pfam" id="PF00083">
    <property type="entry name" value="Sugar_tr"/>
    <property type="match status" value="1"/>
</dbReference>
<feature type="non-terminal residue" evidence="10">
    <location>
        <position position="1"/>
    </location>
</feature>
<dbReference type="Gene3D" id="1.20.1250.20">
    <property type="entry name" value="MFS general substrate transporter like domains"/>
    <property type="match status" value="1"/>
</dbReference>
<feature type="transmembrane region" description="Helical" evidence="8">
    <location>
        <begin position="312"/>
        <end position="334"/>
    </location>
</feature>
<name>V5G557_ANOGL</name>
<feature type="transmembrane region" description="Helical" evidence="8">
    <location>
        <begin position="279"/>
        <end position="300"/>
    </location>
</feature>
<dbReference type="AlphaFoldDB" id="V5G557"/>
<evidence type="ECO:0000256" key="7">
    <source>
        <dbReference type="ARBA" id="ARBA00024348"/>
    </source>
</evidence>
<reference evidence="10" key="1">
    <citation type="submission" date="2013-07" db="EMBL/GenBank/DDBJ databases">
        <title>Midgut Transcriptome Profiling of Anoplphora glabripennis, a Lignocellulose Degrading, Wood-Boring Cerambycid.</title>
        <authorList>
            <person name="Scully E.D."/>
            <person name="Hoover K."/>
            <person name="Carlson J.E."/>
            <person name="Tien M."/>
            <person name="Geib S.M."/>
        </authorList>
    </citation>
    <scope>NUCLEOTIDE SEQUENCE</scope>
</reference>
<keyword evidence="4 8" id="KW-1133">Transmembrane helix</keyword>
<feature type="transmembrane region" description="Helical" evidence="8">
    <location>
        <begin position="196"/>
        <end position="217"/>
    </location>
</feature>
<dbReference type="PRINTS" id="PR00171">
    <property type="entry name" value="SUGRTRNSPORT"/>
</dbReference>
<keyword evidence="3 8" id="KW-0812">Transmembrane</keyword>
<dbReference type="InterPro" id="IPR003663">
    <property type="entry name" value="Sugar/inositol_transpt"/>
</dbReference>
<feature type="transmembrane region" description="Helical" evidence="8">
    <location>
        <begin position="346"/>
        <end position="367"/>
    </location>
</feature>
<dbReference type="InterPro" id="IPR050549">
    <property type="entry name" value="MFS_Trehalose_Transporter"/>
</dbReference>
<accession>V5G557</accession>
<evidence type="ECO:0000256" key="3">
    <source>
        <dbReference type="ARBA" id="ARBA00022692"/>
    </source>
</evidence>
<feature type="transmembrane region" description="Helical" evidence="8">
    <location>
        <begin position="379"/>
        <end position="403"/>
    </location>
</feature>
<comment type="similarity">
    <text evidence="7">Belongs to the major facilitator superfamily. Sugar transporter (TC 2.A.1.1) family. Trehalose transporter subfamily.</text>
</comment>
<dbReference type="InterPro" id="IPR005829">
    <property type="entry name" value="Sugar_transporter_CS"/>
</dbReference>
<evidence type="ECO:0000256" key="2">
    <source>
        <dbReference type="ARBA" id="ARBA00022475"/>
    </source>
</evidence>
<feature type="transmembrane region" description="Helical" evidence="8">
    <location>
        <begin position="446"/>
        <end position="466"/>
    </location>
</feature>